<evidence type="ECO:0000313" key="3">
    <source>
        <dbReference type="Proteomes" id="UP000035763"/>
    </source>
</evidence>
<dbReference type="Proteomes" id="UP000035763">
    <property type="component" value="Unassembled WGS sequence"/>
</dbReference>
<reference evidence="2 3" key="1">
    <citation type="journal article" date="2013" name="ISME J.">
        <title>A metabolic model for members of the genus Tetrasphaera involved in enhanced biological phosphorus removal.</title>
        <authorList>
            <person name="Kristiansen R."/>
            <person name="Nguyen H.T.T."/>
            <person name="Saunders A.M."/>
            <person name="Nielsen J.L."/>
            <person name="Wimmer R."/>
            <person name="Le V.Q."/>
            <person name="McIlroy S.J."/>
            <person name="Petrovski S."/>
            <person name="Seviour R.J."/>
            <person name="Calteau A."/>
            <person name="Nielsen K.L."/>
            <person name="Nielsen P.H."/>
        </authorList>
    </citation>
    <scope>NUCLEOTIDE SEQUENCE [LARGE SCALE GENOMIC DNA]</scope>
    <source>
        <strain evidence="2 3">Ben110</strain>
    </source>
</reference>
<proteinExistence type="predicted"/>
<feature type="domain" description="ATPase dynein-related AAA" evidence="1">
    <location>
        <begin position="20"/>
        <end position="149"/>
    </location>
</feature>
<protein>
    <submittedName>
        <fullName evidence="2">ATPase associated with various cellular activities AAA_5</fullName>
    </submittedName>
</protein>
<keyword evidence="3" id="KW-1185">Reference proteome</keyword>
<dbReference type="OrthoDB" id="9808317at2"/>
<dbReference type="InterPro" id="IPR011704">
    <property type="entry name" value="ATPase_dyneun-rel_AAA"/>
</dbReference>
<dbReference type="SUPFAM" id="SSF52540">
    <property type="entry name" value="P-loop containing nucleoside triphosphate hydrolases"/>
    <property type="match status" value="1"/>
</dbReference>
<name>W6JVY7_9MICO</name>
<dbReference type="GO" id="GO:0016887">
    <property type="term" value="F:ATP hydrolysis activity"/>
    <property type="evidence" value="ECO:0007669"/>
    <property type="project" value="InterPro"/>
</dbReference>
<dbReference type="Pfam" id="PF07728">
    <property type="entry name" value="AAA_5"/>
    <property type="match status" value="1"/>
</dbReference>
<organism evidence="2 3">
    <name type="scientific">Nostocoides australiense Ben110</name>
    <dbReference type="NCBI Taxonomy" id="1193182"/>
    <lineage>
        <taxon>Bacteria</taxon>
        <taxon>Bacillati</taxon>
        <taxon>Actinomycetota</taxon>
        <taxon>Actinomycetes</taxon>
        <taxon>Micrococcales</taxon>
        <taxon>Intrasporangiaceae</taxon>
        <taxon>Nostocoides</taxon>
    </lineage>
</organism>
<evidence type="ECO:0000259" key="1">
    <source>
        <dbReference type="Pfam" id="PF07728"/>
    </source>
</evidence>
<accession>W6JVY7</accession>
<dbReference type="STRING" id="1193182.BN11_3140005"/>
<dbReference type="GO" id="GO:0005524">
    <property type="term" value="F:ATP binding"/>
    <property type="evidence" value="ECO:0007669"/>
    <property type="project" value="InterPro"/>
</dbReference>
<dbReference type="EMBL" id="CAJA01000240">
    <property type="protein sequence ID" value="CCH73693.1"/>
    <property type="molecule type" value="Genomic_DNA"/>
</dbReference>
<dbReference type="RefSeq" id="WP_048699319.1">
    <property type="nucleotide sequence ID" value="NZ_HG764815.1"/>
</dbReference>
<dbReference type="CDD" id="cd00009">
    <property type="entry name" value="AAA"/>
    <property type="match status" value="1"/>
</dbReference>
<gene>
    <name evidence="2" type="ORF">BN11_3140005</name>
</gene>
<dbReference type="AlphaFoldDB" id="W6JVY7"/>
<comment type="caution">
    <text evidence="2">The sequence shown here is derived from an EMBL/GenBank/DDBJ whole genome shotgun (WGS) entry which is preliminary data.</text>
</comment>
<dbReference type="Gene3D" id="3.40.50.300">
    <property type="entry name" value="P-loop containing nucleotide triphosphate hydrolases"/>
    <property type="match status" value="1"/>
</dbReference>
<dbReference type="InterPro" id="IPR027417">
    <property type="entry name" value="P-loop_NTPase"/>
</dbReference>
<sequence length="367" mass="38014">MSDLATTVTVIDACGRAAVPVLLLSDPGMGKSSLVRGIATAEGVPCETVLGSIREPADVAGLPLVTDDGVILSPPAFARRLSAEGAGYLFLDELTTCPPAVQAAMLALALDRTVGDLTLPVGVRVVAGANPPDRAADGWEISPPLANRFCHVEFRPSVDEWLDGMTVGWAAPPASRAITADPTRIEAVKAMVTGFIRHKPEHLHAFPRTAEATGKPWPSRRTWAMLAGALANVRDDDAAARQGITFGLVGEGVGVEFLTWCEQADLPDPAAVVEDPALVDWTDRPDRVWAVLSSVVGWAASAGTVEAWRKAWGPLLAAAEAGAPDVSAAAARPLAACRPASARVPAAVRERFAPVLAAAGLSTAGAA</sequence>
<evidence type="ECO:0000313" key="2">
    <source>
        <dbReference type="EMBL" id="CCH73693.1"/>
    </source>
</evidence>